<evidence type="ECO:0000256" key="1">
    <source>
        <dbReference type="ARBA" id="ARBA00004141"/>
    </source>
</evidence>
<dbReference type="AlphaFoldDB" id="A0A1E7FID7"/>
<evidence type="ECO:0000256" key="2">
    <source>
        <dbReference type="ARBA" id="ARBA00022692"/>
    </source>
</evidence>
<name>A0A1E7FID7_9STRA</name>
<keyword evidence="5" id="KW-0813">Transport</keyword>
<dbReference type="InterPro" id="IPR018108">
    <property type="entry name" value="MCP_transmembrane"/>
</dbReference>
<feature type="compositionally biased region" description="Polar residues" evidence="6">
    <location>
        <begin position="336"/>
        <end position="345"/>
    </location>
</feature>
<dbReference type="PANTHER" id="PTHR47567:SF1">
    <property type="entry name" value="NAD-DEPENDENT EPIMERASE_DEHYDRATASE DOMAIN-CONTAINING PROTEIN"/>
    <property type="match status" value="1"/>
</dbReference>
<evidence type="ECO:0000256" key="4">
    <source>
        <dbReference type="PROSITE-ProRule" id="PRU00282"/>
    </source>
</evidence>
<dbReference type="PROSITE" id="PS50920">
    <property type="entry name" value="SOLCAR"/>
    <property type="match status" value="1"/>
</dbReference>
<feature type="transmembrane region" description="Helical" evidence="7">
    <location>
        <begin position="136"/>
        <end position="156"/>
    </location>
</feature>
<sequence>MTAATTTGSSSSSTDVVSSPDAAVVVVVVSSSLWKRSAQSAFRGGISGCIAMILQVILLMWLRTVVNYQYKTGVGIKDAFQILYNEGGIPRFYRGVSFALIIGPISRFGDTAANEGINDLCSSSYFDNTTRRRRQLPVWVVTFFAALVAAMWRVVITPLDTIKTTLQVSGSTGWNILISKISKYGIQVLWSGAFGNWLANILGYYPWFVVNNGLEKRLPQPIRPPQRDNNIHKEKKYQRSKLIRRAFIGLCSSFVSDCISNGIRVIKTYKQTSDVPITYVEAILELFHQSNNGLSFLYRGLELKLVCNCLSGILFSILWKMFMERMNNNDGNNNNAPTLSPSPILSTTNSSSIDDDNSVHGQTVNDEEENIPLLTG</sequence>
<evidence type="ECO:0000256" key="3">
    <source>
        <dbReference type="ARBA" id="ARBA00023136"/>
    </source>
</evidence>
<proteinExistence type="inferred from homology"/>
<dbReference type="Gene3D" id="1.50.40.10">
    <property type="entry name" value="Mitochondrial carrier domain"/>
    <property type="match status" value="1"/>
</dbReference>
<dbReference type="PANTHER" id="PTHR47567">
    <property type="entry name" value="MITOCHONDRIAL SUBSTRATE/SOLUTE CARRIER"/>
    <property type="match status" value="1"/>
</dbReference>
<protein>
    <submittedName>
        <fullName evidence="8">Mitochondrial carrier</fullName>
    </submittedName>
</protein>
<keyword evidence="7" id="KW-1133">Transmembrane helix</keyword>
<organism evidence="8 9">
    <name type="scientific">Fragilariopsis cylindrus CCMP1102</name>
    <dbReference type="NCBI Taxonomy" id="635003"/>
    <lineage>
        <taxon>Eukaryota</taxon>
        <taxon>Sar</taxon>
        <taxon>Stramenopiles</taxon>
        <taxon>Ochrophyta</taxon>
        <taxon>Bacillariophyta</taxon>
        <taxon>Bacillariophyceae</taxon>
        <taxon>Bacillariophycidae</taxon>
        <taxon>Bacillariales</taxon>
        <taxon>Bacillariaceae</taxon>
        <taxon>Fragilariopsis</taxon>
    </lineage>
</organism>
<dbReference type="EMBL" id="KV784357">
    <property type="protein sequence ID" value="OEU17940.1"/>
    <property type="molecule type" value="Genomic_DNA"/>
</dbReference>
<evidence type="ECO:0000313" key="8">
    <source>
        <dbReference type="EMBL" id="OEU17940.1"/>
    </source>
</evidence>
<dbReference type="Pfam" id="PF00153">
    <property type="entry name" value="Mito_carr"/>
    <property type="match status" value="1"/>
</dbReference>
<keyword evidence="2 4" id="KW-0812">Transmembrane</keyword>
<dbReference type="InParanoid" id="A0A1E7FID7"/>
<comment type="similarity">
    <text evidence="5">Belongs to the mitochondrial carrier (TC 2.A.29) family.</text>
</comment>
<accession>A0A1E7FID7</accession>
<dbReference type="InterPro" id="IPR023395">
    <property type="entry name" value="MCP_dom_sf"/>
</dbReference>
<dbReference type="SUPFAM" id="SSF103506">
    <property type="entry name" value="Mitochondrial carrier"/>
    <property type="match status" value="1"/>
</dbReference>
<evidence type="ECO:0000256" key="6">
    <source>
        <dbReference type="SAM" id="MobiDB-lite"/>
    </source>
</evidence>
<feature type="repeat" description="Solcar" evidence="4">
    <location>
        <begin position="137"/>
        <end position="217"/>
    </location>
</feature>
<dbReference type="Proteomes" id="UP000095751">
    <property type="component" value="Unassembled WGS sequence"/>
</dbReference>
<feature type="region of interest" description="Disordered" evidence="6">
    <location>
        <begin position="332"/>
        <end position="376"/>
    </location>
</feature>
<feature type="transmembrane region" description="Helical" evidence="7">
    <location>
        <begin position="188"/>
        <end position="210"/>
    </location>
</feature>
<dbReference type="OrthoDB" id="409948at2759"/>
<reference evidence="8 9" key="1">
    <citation type="submission" date="2016-09" db="EMBL/GenBank/DDBJ databases">
        <title>Extensive genetic diversity and differential bi-allelic expression allows diatom success in the polar Southern Ocean.</title>
        <authorList>
            <consortium name="DOE Joint Genome Institute"/>
            <person name="Mock T."/>
            <person name="Otillar R.P."/>
            <person name="Strauss J."/>
            <person name="Dupont C."/>
            <person name="Frickenhaus S."/>
            <person name="Maumus F."/>
            <person name="Mcmullan M."/>
            <person name="Sanges R."/>
            <person name="Schmutz J."/>
            <person name="Toseland A."/>
            <person name="Valas R."/>
            <person name="Veluchamy A."/>
            <person name="Ward B.J."/>
            <person name="Allen A."/>
            <person name="Barry K."/>
            <person name="Falciatore A."/>
            <person name="Ferrante M."/>
            <person name="Fortunato A.E."/>
            <person name="Gloeckner G."/>
            <person name="Gruber A."/>
            <person name="Hipkin R."/>
            <person name="Janech M."/>
            <person name="Kroth P."/>
            <person name="Leese F."/>
            <person name="Lindquist E."/>
            <person name="Lyon B.R."/>
            <person name="Martin J."/>
            <person name="Mayer C."/>
            <person name="Parker M."/>
            <person name="Quesneville H."/>
            <person name="Raymond J."/>
            <person name="Uhlig C."/>
            <person name="Valentin K.U."/>
            <person name="Worden A.Z."/>
            <person name="Armbrust E.V."/>
            <person name="Bowler C."/>
            <person name="Green B."/>
            <person name="Moulton V."/>
            <person name="Van Oosterhout C."/>
            <person name="Grigoriev I."/>
        </authorList>
    </citation>
    <scope>NUCLEOTIDE SEQUENCE [LARGE SCALE GENOMIC DNA]</scope>
    <source>
        <strain evidence="8 9">CCMP1102</strain>
    </source>
</reference>
<evidence type="ECO:0000256" key="5">
    <source>
        <dbReference type="RuleBase" id="RU000488"/>
    </source>
</evidence>
<dbReference type="KEGG" id="fcy:FRACYDRAFT_207924"/>
<gene>
    <name evidence="8" type="ORF">FRACYDRAFT_207924</name>
</gene>
<keyword evidence="9" id="KW-1185">Reference proteome</keyword>
<dbReference type="GO" id="GO:0016020">
    <property type="term" value="C:membrane"/>
    <property type="evidence" value="ECO:0007669"/>
    <property type="project" value="UniProtKB-SubCell"/>
</dbReference>
<keyword evidence="3 4" id="KW-0472">Membrane</keyword>
<evidence type="ECO:0000256" key="7">
    <source>
        <dbReference type="SAM" id="Phobius"/>
    </source>
</evidence>
<comment type="subcellular location">
    <subcellularLocation>
        <location evidence="1">Membrane</location>
        <topology evidence="1">Multi-pass membrane protein</topology>
    </subcellularLocation>
</comment>
<feature type="transmembrane region" description="Helical" evidence="7">
    <location>
        <begin position="41"/>
        <end position="62"/>
    </location>
</feature>
<evidence type="ECO:0000313" key="9">
    <source>
        <dbReference type="Proteomes" id="UP000095751"/>
    </source>
</evidence>